<keyword evidence="6" id="KW-1185">Reference proteome</keyword>
<keyword evidence="2" id="KW-0539">Nucleus</keyword>
<reference evidence="5 6" key="1">
    <citation type="submission" date="2014-06" db="EMBL/GenBank/DDBJ databases">
        <title>Evolutionary Origins and Diversification of the Mycorrhizal Mutualists.</title>
        <authorList>
            <consortium name="DOE Joint Genome Institute"/>
            <consortium name="Mycorrhizal Genomics Consortium"/>
            <person name="Kohler A."/>
            <person name="Kuo A."/>
            <person name="Nagy L.G."/>
            <person name="Floudas D."/>
            <person name="Copeland A."/>
            <person name="Barry K.W."/>
            <person name="Cichocki N."/>
            <person name="Veneault-Fourrey C."/>
            <person name="LaButti K."/>
            <person name="Lindquist E.A."/>
            <person name="Lipzen A."/>
            <person name="Lundell T."/>
            <person name="Morin E."/>
            <person name="Murat C."/>
            <person name="Riley R."/>
            <person name="Ohm R."/>
            <person name="Sun H."/>
            <person name="Tunlid A."/>
            <person name="Henrissat B."/>
            <person name="Grigoriev I.V."/>
            <person name="Hibbett D.S."/>
            <person name="Martin F."/>
        </authorList>
    </citation>
    <scope>NUCLEOTIDE SEQUENCE [LARGE SCALE GENOMIC DNA]</scope>
    <source>
        <strain evidence="5 6">SS14</strain>
    </source>
</reference>
<dbReference type="GO" id="GO:0008270">
    <property type="term" value="F:zinc ion binding"/>
    <property type="evidence" value="ECO:0007669"/>
    <property type="project" value="InterPro"/>
</dbReference>
<feature type="compositionally biased region" description="Low complexity" evidence="3">
    <location>
        <begin position="98"/>
        <end position="117"/>
    </location>
</feature>
<dbReference type="CDD" id="cd00067">
    <property type="entry name" value="GAL4"/>
    <property type="match status" value="1"/>
</dbReference>
<protein>
    <recommendedName>
        <fullName evidence="4">Zn(2)-C6 fungal-type domain-containing protein</fullName>
    </recommendedName>
</protein>
<dbReference type="InterPro" id="IPR036864">
    <property type="entry name" value="Zn2-C6_fun-type_DNA-bd_sf"/>
</dbReference>
<feature type="domain" description="Zn(2)-C6 fungal-type" evidence="4">
    <location>
        <begin position="24"/>
        <end position="53"/>
    </location>
</feature>
<dbReference type="SMART" id="SM00066">
    <property type="entry name" value="GAL4"/>
    <property type="match status" value="1"/>
</dbReference>
<dbReference type="HOGENOM" id="CLU_1038893_0_0_1"/>
<comment type="subcellular location">
    <subcellularLocation>
        <location evidence="1">Nucleus</location>
    </subcellularLocation>
</comment>
<gene>
    <name evidence="5" type="ORF">M422DRAFT_47302</name>
</gene>
<dbReference type="SUPFAM" id="SSF57701">
    <property type="entry name" value="Zn2/Cys6 DNA-binding domain"/>
    <property type="match status" value="1"/>
</dbReference>
<feature type="region of interest" description="Disordered" evidence="3">
    <location>
        <begin position="94"/>
        <end position="137"/>
    </location>
</feature>
<evidence type="ECO:0000259" key="4">
    <source>
        <dbReference type="PROSITE" id="PS50048"/>
    </source>
</evidence>
<evidence type="ECO:0000256" key="1">
    <source>
        <dbReference type="ARBA" id="ARBA00004123"/>
    </source>
</evidence>
<evidence type="ECO:0000256" key="3">
    <source>
        <dbReference type="SAM" id="MobiDB-lite"/>
    </source>
</evidence>
<dbReference type="Proteomes" id="UP000054279">
    <property type="component" value="Unassembled WGS sequence"/>
</dbReference>
<evidence type="ECO:0000313" key="6">
    <source>
        <dbReference type="Proteomes" id="UP000054279"/>
    </source>
</evidence>
<dbReference type="OrthoDB" id="1747771at2759"/>
<dbReference type="AlphaFoldDB" id="A0A0C9VPR6"/>
<dbReference type="PROSITE" id="PS00463">
    <property type="entry name" value="ZN2_CY6_FUNGAL_1"/>
    <property type="match status" value="1"/>
</dbReference>
<dbReference type="InterPro" id="IPR050613">
    <property type="entry name" value="Sec_Metabolite_Reg"/>
</dbReference>
<feature type="region of interest" description="Disordered" evidence="3">
    <location>
        <begin position="238"/>
        <end position="270"/>
    </location>
</feature>
<dbReference type="GO" id="GO:0000981">
    <property type="term" value="F:DNA-binding transcription factor activity, RNA polymerase II-specific"/>
    <property type="evidence" value="ECO:0007669"/>
    <property type="project" value="InterPro"/>
</dbReference>
<dbReference type="PROSITE" id="PS50048">
    <property type="entry name" value="ZN2_CY6_FUNGAL_2"/>
    <property type="match status" value="1"/>
</dbReference>
<dbReference type="GO" id="GO:0005634">
    <property type="term" value="C:nucleus"/>
    <property type="evidence" value="ECO:0007669"/>
    <property type="project" value="UniProtKB-SubCell"/>
</dbReference>
<dbReference type="PANTHER" id="PTHR31001">
    <property type="entry name" value="UNCHARACTERIZED TRANSCRIPTIONAL REGULATORY PROTEIN"/>
    <property type="match status" value="1"/>
</dbReference>
<evidence type="ECO:0000256" key="2">
    <source>
        <dbReference type="ARBA" id="ARBA00023242"/>
    </source>
</evidence>
<feature type="region of interest" description="Disordered" evidence="3">
    <location>
        <begin position="1"/>
        <end position="25"/>
    </location>
</feature>
<evidence type="ECO:0000313" key="5">
    <source>
        <dbReference type="EMBL" id="KIJ44182.1"/>
    </source>
</evidence>
<dbReference type="InterPro" id="IPR001138">
    <property type="entry name" value="Zn2Cys6_DnaBD"/>
</dbReference>
<accession>A0A0C9VPR6</accession>
<dbReference type="EMBL" id="KN837118">
    <property type="protein sequence ID" value="KIJ44182.1"/>
    <property type="molecule type" value="Genomic_DNA"/>
</dbReference>
<feature type="compositionally biased region" description="Polar residues" evidence="3">
    <location>
        <begin position="261"/>
        <end position="270"/>
    </location>
</feature>
<dbReference type="Gene3D" id="4.10.240.10">
    <property type="entry name" value="Zn(2)-C6 fungal-type DNA-binding domain"/>
    <property type="match status" value="1"/>
</dbReference>
<sequence>MTSSLSPREEQSEFGEGSRSQGGACRECRRSKIRCSRTVPCDACIRRGCADVCPDGIKEKRRSKNDETLIHQNARLVRRIHYLESILASMNHPEGLNPSLDAPGDSSSASSSTSSPALEEDDTPPRGQYASSSQRDLAGLERTIQDYARNRASLRPGVQFTLRAVSDLFSSLDGRPSSSGSNVTPGPSLGTDIFRARTSSNTVQHQVGHEVPSYSTAFLGGGRTAADFSSQQLWNTMQIIHDVPEEDPQKHSQHSHHQRYPGSQSNSGPF</sequence>
<name>A0A0C9VPR6_SPHS4</name>
<organism evidence="5 6">
    <name type="scientific">Sphaerobolus stellatus (strain SS14)</name>
    <dbReference type="NCBI Taxonomy" id="990650"/>
    <lineage>
        <taxon>Eukaryota</taxon>
        <taxon>Fungi</taxon>
        <taxon>Dikarya</taxon>
        <taxon>Basidiomycota</taxon>
        <taxon>Agaricomycotina</taxon>
        <taxon>Agaricomycetes</taxon>
        <taxon>Phallomycetidae</taxon>
        <taxon>Geastrales</taxon>
        <taxon>Sphaerobolaceae</taxon>
        <taxon>Sphaerobolus</taxon>
    </lineage>
</organism>
<proteinExistence type="predicted"/>